<sequence>MLFVIQMKGDRPEQDVDRIVDRGEGQRQNPVLPNGRGVHLPLRPGQPMGEL</sequence>
<proteinExistence type="predicted"/>
<evidence type="ECO:0000313" key="2">
    <source>
        <dbReference type="EMBL" id="JAH30104.1"/>
    </source>
</evidence>
<reference evidence="2" key="2">
    <citation type="journal article" date="2015" name="Fish Shellfish Immunol.">
        <title>Early steps in the European eel (Anguilla anguilla)-Vibrio vulnificus interaction in the gills: Role of the RtxA13 toxin.</title>
        <authorList>
            <person name="Callol A."/>
            <person name="Pajuelo D."/>
            <person name="Ebbesson L."/>
            <person name="Teles M."/>
            <person name="MacKenzie S."/>
            <person name="Amaro C."/>
        </authorList>
    </citation>
    <scope>NUCLEOTIDE SEQUENCE</scope>
</reference>
<feature type="compositionally biased region" description="Basic and acidic residues" evidence="1">
    <location>
        <begin position="8"/>
        <end position="25"/>
    </location>
</feature>
<reference evidence="2" key="1">
    <citation type="submission" date="2014-11" db="EMBL/GenBank/DDBJ databases">
        <authorList>
            <person name="Amaro Gonzalez C."/>
        </authorList>
    </citation>
    <scope>NUCLEOTIDE SEQUENCE</scope>
</reference>
<evidence type="ECO:0000256" key="1">
    <source>
        <dbReference type="SAM" id="MobiDB-lite"/>
    </source>
</evidence>
<feature type="region of interest" description="Disordered" evidence="1">
    <location>
        <begin position="1"/>
        <end position="51"/>
    </location>
</feature>
<organism evidence="2">
    <name type="scientific">Anguilla anguilla</name>
    <name type="common">European freshwater eel</name>
    <name type="synonym">Muraena anguilla</name>
    <dbReference type="NCBI Taxonomy" id="7936"/>
    <lineage>
        <taxon>Eukaryota</taxon>
        <taxon>Metazoa</taxon>
        <taxon>Chordata</taxon>
        <taxon>Craniata</taxon>
        <taxon>Vertebrata</taxon>
        <taxon>Euteleostomi</taxon>
        <taxon>Actinopterygii</taxon>
        <taxon>Neopterygii</taxon>
        <taxon>Teleostei</taxon>
        <taxon>Anguilliformes</taxon>
        <taxon>Anguillidae</taxon>
        <taxon>Anguilla</taxon>
    </lineage>
</organism>
<name>A0A0E9RLY4_ANGAN</name>
<dbReference type="EMBL" id="GBXM01078473">
    <property type="protein sequence ID" value="JAH30104.1"/>
    <property type="molecule type" value="Transcribed_RNA"/>
</dbReference>
<accession>A0A0E9RLY4</accession>
<dbReference type="AlphaFoldDB" id="A0A0E9RLY4"/>
<protein>
    <submittedName>
        <fullName evidence="2">Uncharacterized protein</fullName>
    </submittedName>
</protein>